<feature type="transmembrane region" description="Helical" evidence="10">
    <location>
        <begin position="12"/>
        <end position="32"/>
    </location>
</feature>
<evidence type="ECO:0000256" key="1">
    <source>
        <dbReference type="ARBA" id="ARBA00000085"/>
    </source>
</evidence>
<feature type="region of interest" description="Disordered" evidence="9">
    <location>
        <begin position="842"/>
        <end position="865"/>
    </location>
</feature>
<dbReference type="CDD" id="cd00130">
    <property type="entry name" value="PAS"/>
    <property type="match status" value="1"/>
</dbReference>
<dbReference type="Pfam" id="PF00672">
    <property type="entry name" value="HAMP"/>
    <property type="match status" value="1"/>
</dbReference>
<keyword evidence="10" id="KW-1133">Transmembrane helix</keyword>
<dbReference type="InterPro" id="IPR008207">
    <property type="entry name" value="Sig_transdc_His_kin_Hpt_dom"/>
</dbReference>
<evidence type="ECO:0000256" key="3">
    <source>
        <dbReference type="ARBA" id="ARBA00012438"/>
    </source>
</evidence>
<dbReference type="PROSITE" id="PS50110">
    <property type="entry name" value="RESPONSE_REGULATORY"/>
    <property type="match status" value="1"/>
</dbReference>
<dbReference type="PANTHER" id="PTHR45339:SF5">
    <property type="entry name" value="HISTIDINE KINASE"/>
    <property type="match status" value="1"/>
</dbReference>
<dbReference type="InterPro" id="IPR003594">
    <property type="entry name" value="HATPase_dom"/>
</dbReference>
<evidence type="ECO:0000259" key="15">
    <source>
        <dbReference type="PROSITE" id="PS50885"/>
    </source>
</evidence>
<evidence type="ECO:0000256" key="5">
    <source>
        <dbReference type="ARBA" id="ARBA00022679"/>
    </source>
</evidence>
<dbReference type="Gene3D" id="6.10.340.10">
    <property type="match status" value="1"/>
</dbReference>
<feature type="compositionally biased region" description="Polar residues" evidence="9">
    <location>
        <begin position="558"/>
        <end position="567"/>
    </location>
</feature>
<dbReference type="SUPFAM" id="SSF47384">
    <property type="entry name" value="Homodimeric domain of signal transducing histidine kinase"/>
    <property type="match status" value="1"/>
</dbReference>
<dbReference type="PROSITE" id="PS50885">
    <property type="entry name" value="HAMP"/>
    <property type="match status" value="1"/>
</dbReference>
<feature type="domain" description="PAS" evidence="13">
    <location>
        <begin position="269"/>
        <end position="310"/>
    </location>
</feature>
<dbReference type="SMART" id="SM00448">
    <property type="entry name" value="REC"/>
    <property type="match status" value="1"/>
</dbReference>
<evidence type="ECO:0000256" key="7">
    <source>
        <dbReference type="PROSITE-ProRule" id="PRU00110"/>
    </source>
</evidence>
<evidence type="ECO:0000256" key="9">
    <source>
        <dbReference type="SAM" id="MobiDB-lite"/>
    </source>
</evidence>
<feature type="region of interest" description="Disordered" evidence="9">
    <location>
        <begin position="558"/>
        <end position="579"/>
    </location>
</feature>
<accession>A0ABX6NMK0</accession>
<dbReference type="InterPro" id="IPR001610">
    <property type="entry name" value="PAC"/>
</dbReference>
<dbReference type="PRINTS" id="PR00344">
    <property type="entry name" value="BCTRLSENSOR"/>
</dbReference>
<feature type="transmembrane region" description="Helical" evidence="10">
    <location>
        <begin position="188"/>
        <end position="215"/>
    </location>
</feature>
<dbReference type="EMBL" id="CP039543">
    <property type="protein sequence ID" value="QJT10915.1"/>
    <property type="molecule type" value="Genomic_DNA"/>
</dbReference>
<proteinExistence type="predicted"/>
<dbReference type="Gene3D" id="1.10.287.130">
    <property type="match status" value="1"/>
</dbReference>
<evidence type="ECO:0000259" key="13">
    <source>
        <dbReference type="PROSITE" id="PS50112"/>
    </source>
</evidence>
<dbReference type="SUPFAM" id="SSF55874">
    <property type="entry name" value="ATPase domain of HSP90 chaperone/DNA topoisomerase II/histidine kinase"/>
    <property type="match status" value="1"/>
</dbReference>
<keyword evidence="4 8" id="KW-0597">Phosphoprotein</keyword>
<dbReference type="SMART" id="SM00304">
    <property type="entry name" value="HAMP"/>
    <property type="match status" value="1"/>
</dbReference>
<keyword evidence="6" id="KW-0418">Kinase</keyword>
<dbReference type="SUPFAM" id="SSF55785">
    <property type="entry name" value="PYP-like sensor domain (PAS domain)"/>
    <property type="match status" value="1"/>
</dbReference>
<dbReference type="SMART" id="SM00091">
    <property type="entry name" value="PAS"/>
    <property type="match status" value="1"/>
</dbReference>
<evidence type="ECO:0000256" key="8">
    <source>
        <dbReference type="PROSITE-ProRule" id="PRU00169"/>
    </source>
</evidence>
<dbReference type="SMART" id="SM00387">
    <property type="entry name" value="HATPase_c"/>
    <property type="match status" value="1"/>
</dbReference>
<evidence type="ECO:0000259" key="12">
    <source>
        <dbReference type="PROSITE" id="PS50110"/>
    </source>
</evidence>
<dbReference type="SMART" id="SM00388">
    <property type="entry name" value="HisKA"/>
    <property type="match status" value="1"/>
</dbReference>
<dbReference type="InterPro" id="IPR035965">
    <property type="entry name" value="PAS-like_dom_sf"/>
</dbReference>
<dbReference type="Pfam" id="PF00072">
    <property type="entry name" value="Response_reg"/>
    <property type="match status" value="1"/>
</dbReference>
<name>A0ABX6NMK0_9BACT</name>
<evidence type="ECO:0000313" key="17">
    <source>
        <dbReference type="EMBL" id="QJT10915.1"/>
    </source>
</evidence>
<feature type="domain" description="HAMP" evidence="15">
    <location>
        <begin position="212"/>
        <end position="264"/>
    </location>
</feature>
<dbReference type="Pfam" id="PF13426">
    <property type="entry name" value="PAS_9"/>
    <property type="match status" value="1"/>
</dbReference>
<evidence type="ECO:0000256" key="4">
    <source>
        <dbReference type="ARBA" id="ARBA00022553"/>
    </source>
</evidence>
<dbReference type="PROSITE" id="PS50112">
    <property type="entry name" value="PAS"/>
    <property type="match status" value="1"/>
</dbReference>
<dbReference type="CDD" id="cd17546">
    <property type="entry name" value="REC_hyHK_CKI1_RcsC-like"/>
    <property type="match status" value="1"/>
</dbReference>
<evidence type="ECO:0000256" key="2">
    <source>
        <dbReference type="ARBA" id="ARBA00004370"/>
    </source>
</evidence>
<dbReference type="InterPro" id="IPR000700">
    <property type="entry name" value="PAS-assoc_C"/>
</dbReference>
<evidence type="ECO:0000259" key="11">
    <source>
        <dbReference type="PROSITE" id="PS50109"/>
    </source>
</evidence>
<sequence length="980" mass="106910">MLKRRLRFKFNCAMVAVCLGVSLLFGALFYYLDSLYYQTALDGVEQVLATVSMQKRVEIAFDLYSGQDVALRASLEEMAALKHVLGVRAYDKDGNLKMEVLGPAGEAQLRAGGSQRISQGEAFLLRETSLTANDLHELAAGSALQRTEFLGASAGRFLYTIRSMDATQGHIEIFYDLSDILANSRTGLILLGLTLVAMVLSMALLLNVLLSGLVIRPVEMLRNAMNRVREGLIGLQVTSLPNDEIGDMAAAFNGMSVELEAKRDSLMASEAKYRSLFENAVEGLFRTTMDGRILGANPALARILGYESQQELMHEVRSLESIFFIDAASRLELRRRLKEHGYVQDFEQQLRRRNGEVIWVAETVRLVPGLDGEALFMEGSLVDVTERRRAGVLEREKIQAEAQNRAKSEFLAAMSHEIRTPMNAILGMTDLAMASGLSPKQWEFMQTVKDSAFHLLTVINDILDLSKIEAGRLELEPVDFDLEHLMGSIAKSMAYQARKKGLELYRSMDANAPRYLHGDPARLRQVLLNLVGNAIKFTESGRVVMRVRFLVPEEIAAPNSTGSTDSADTVAPPETADSVDTVGNEPPLCFAFSVQDTGIGVPAQKQQEIFNSFTQAQGSVTSRKYGGTGLGLAISRKLVHMMGGEITLESEEGDGSIFTFTACFGKGDPEAVQKEETLLAEWSERRGALNILLVEDNPLNVRVAELHLKRMGHNIIVANNGEHALEIMSTMPEKAFDVVLMDLEMPVMDGFEATRTIRSATMNNPALDAGPNPSVPIIAMTAHALIDVKERCLEIGMNDFVAKPVNFADLSAAIQRAVLPDLRAGAEALPEGGAVTASALTRETAPPRPPAAEPPAEHCVDDDESAPPVLDTKGAIRTLGITPELFQPIFENSVREVRMLFDRLGTEYEAGDIAAVTLSAHTAKSTAATMGALECRDAARQVELAARDNSDALPTHIEAMAAALARLEQRIAADESSADE</sequence>
<dbReference type="CDD" id="cd16922">
    <property type="entry name" value="HATPase_EvgS-ArcB-TorS-like"/>
    <property type="match status" value="1"/>
</dbReference>
<dbReference type="PROSITE" id="PS50894">
    <property type="entry name" value="HPT"/>
    <property type="match status" value="1"/>
</dbReference>
<dbReference type="PROSITE" id="PS50113">
    <property type="entry name" value="PAC"/>
    <property type="match status" value="1"/>
</dbReference>
<dbReference type="InterPro" id="IPR036641">
    <property type="entry name" value="HPT_dom_sf"/>
</dbReference>
<evidence type="ECO:0000259" key="14">
    <source>
        <dbReference type="PROSITE" id="PS50113"/>
    </source>
</evidence>
<dbReference type="InterPro" id="IPR004358">
    <property type="entry name" value="Sig_transdc_His_kin-like_C"/>
</dbReference>
<keyword evidence="10" id="KW-0812">Transmembrane</keyword>
<dbReference type="PROSITE" id="PS50109">
    <property type="entry name" value="HIS_KIN"/>
    <property type="match status" value="1"/>
</dbReference>
<gene>
    <name evidence="17" type="ORF">E8L03_19240</name>
</gene>
<dbReference type="PANTHER" id="PTHR45339">
    <property type="entry name" value="HYBRID SIGNAL TRANSDUCTION HISTIDINE KINASE J"/>
    <property type="match status" value="1"/>
</dbReference>
<protein>
    <recommendedName>
        <fullName evidence="3">histidine kinase</fullName>
        <ecNumber evidence="3">2.7.13.3</ecNumber>
    </recommendedName>
</protein>
<feature type="domain" description="PAC" evidence="14">
    <location>
        <begin position="344"/>
        <end position="396"/>
    </location>
</feature>
<evidence type="ECO:0000259" key="16">
    <source>
        <dbReference type="PROSITE" id="PS50894"/>
    </source>
</evidence>
<dbReference type="Gene3D" id="3.30.450.20">
    <property type="entry name" value="PAS domain"/>
    <property type="match status" value="1"/>
</dbReference>
<organism evidence="17 18">
    <name type="scientific">Oceanidesulfovibrio marinus</name>
    <dbReference type="NCBI Taxonomy" id="370038"/>
    <lineage>
        <taxon>Bacteria</taxon>
        <taxon>Pseudomonadati</taxon>
        <taxon>Thermodesulfobacteriota</taxon>
        <taxon>Desulfovibrionia</taxon>
        <taxon>Desulfovibrionales</taxon>
        <taxon>Desulfovibrionaceae</taxon>
        <taxon>Oceanidesulfovibrio</taxon>
    </lineage>
</organism>
<dbReference type="InterPro" id="IPR005467">
    <property type="entry name" value="His_kinase_dom"/>
</dbReference>
<evidence type="ECO:0000256" key="10">
    <source>
        <dbReference type="SAM" id="Phobius"/>
    </source>
</evidence>
<dbReference type="SUPFAM" id="SSF52172">
    <property type="entry name" value="CheY-like"/>
    <property type="match status" value="1"/>
</dbReference>
<dbReference type="Proteomes" id="UP000503251">
    <property type="component" value="Chromosome"/>
</dbReference>
<dbReference type="Gene3D" id="3.40.50.2300">
    <property type="match status" value="1"/>
</dbReference>
<feature type="modified residue" description="Phosphohistidine" evidence="7">
    <location>
        <position position="921"/>
    </location>
</feature>
<keyword evidence="10" id="KW-0472">Membrane</keyword>
<dbReference type="NCBIfam" id="TIGR00229">
    <property type="entry name" value="sensory_box"/>
    <property type="match status" value="1"/>
</dbReference>
<dbReference type="InterPro" id="IPR000014">
    <property type="entry name" value="PAS"/>
</dbReference>
<dbReference type="EC" id="2.7.13.3" evidence="3"/>
<evidence type="ECO:0000313" key="18">
    <source>
        <dbReference type="Proteomes" id="UP000503251"/>
    </source>
</evidence>
<dbReference type="Gene3D" id="1.20.120.160">
    <property type="entry name" value="HPT domain"/>
    <property type="match status" value="1"/>
</dbReference>
<dbReference type="InterPro" id="IPR036097">
    <property type="entry name" value="HisK_dim/P_sf"/>
</dbReference>
<reference evidence="17 18" key="1">
    <citation type="submission" date="2019-04" db="EMBL/GenBank/DDBJ databases">
        <title>Isolation and culture of sulfate reducing bacteria from the cold seep of the South China Sea.</title>
        <authorList>
            <person name="Sun C."/>
            <person name="Liu R."/>
        </authorList>
    </citation>
    <scope>NUCLEOTIDE SEQUENCE [LARGE SCALE GENOMIC DNA]</scope>
    <source>
        <strain evidence="17 18">CS1</strain>
    </source>
</reference>
<dbReference type="InterPro" id="IPR036890">
    <property type="entry name" value="HATPase_C_sf"/>
</dbReference>
<dbReference type="InterPro" id="IPR011006">
    <property type="entry name" value="CheY-like_superfamily"/>
</dbReference>
<dbReference type="CDD" id="cd06225">
    <property type="entry name" value="HAMP"/>
    <property type="match status" value="1"/>
</dbReference>
<dbReference type="Gene3D" id="3.30.565.10">
    <property type="entry name" value="Histidine kinase-like ATPase, C-terminal domain"/>
    <property type="match status" value="1"/>
</dbReference>
<dbReference type="InterPro" id="IPR003661">
    <property type="entry name" value="HisK_dim/P_dom"/>
</dbReference>
<keyword evidence="5" id="KW-0808">Transferase</keyword>
<dbReference type="Pfam" id="PF02518">
    <property type="entry name" value="HATPase_c"/>
    <property type="match status" value="1"/>
</dbReference>
<comment type="catalytic activity">
    <reaction evidence="1">
        <text>ATP + protein L-histidine = ADP + protein N-phospho-L-histidine.</text>
        <dbReference type="EC" id="2.7.13.3"/>
    </reaction>
</comment>
<dbReference type="SMART" id="SM00086">
    <property type="entry name" value="PAC"/>
    <property type="match status" value="1"/>
</dbReference>
<feature type="domain" description="HPt" evidence="16">
    <location>
        <begin position="882"/>
        <end position="974"/>
    </location>
</feature>
<dbReference type="SUPFAM" id="SSF158472">
    <property type="entry name" value="HAMP domain-like"/>
    <property type="match status" value="1"/>
</dbReference>
<feature type="domain" description="Response regulatory" evidence="12">
    <location>
        <begin position="690"/>
        <end position="818"/>
    </location>
</feature>
<dbReference type="InterPro" id="IPR003660">
    <property type="entry name" value="HAMP_dom"/>
</dbReference>
<dbReference type="CDD" id="cd00082">
    <property type="entry name" value="HisKA"/>
    <property type="match status" value="1"/>
</dbReference>
<keyword evidence="18" id="KW-1185">Reference proteome</keyword>
<feature type="domain" description="Histidine kinase" evidence="11">
    <location>
        <begin position="413"/>
        <end position="666"/>
    </location>
</feature>
<dbReference type="Pfam" id="PF01627">
    <property type="entry name" value="Hpt"/>
    <property type="match status" value="1"/>
</dbReference>
<dbReference type="InterPro" id="IPR001789">
    <property type="entry name" value="Sig_transdc_resp-reg_receiver"/>
</dbReference>
<dbReference type="Pfam" id="PF00512">
    <property type="entry name" value="HisKA"/>
    <property type="match status" value="1"/>
</dbReference>
<comment type="subcellular location">
    <subcellularLocation>
        <location evidence="2">Membrane</location>
    </subcellularLocation>
</comment>
<feature type="modified residue" description="4-aspartylphosphate" evidence="8">
    <location>
        <position position="742"/>
    </location>
</feature>
<dbReference type="SUPFAM" id="SSF47226">
    <property type="entry name" value="Histidine-containing phosphotransfer domain, HPT domain"/>
    <property type="match status" value="1"/>
</dbReference>
<evidence type="ECO:0000256" key="6">
    <source>
        <dbReference type="ARBA" id="ARBA00022777"/>
    </source>
</evidence>
<dbReference type="RefSeq" id="WP_171268242.1">
    <property type="nucleotide sequence ID" value="NZ_CP039543.1"/>
</dbReference>